<dbReference type="Gene3D" id="3.40.930.10">
    <property type="entry name" value="Mannitol-specific EII, Chain A"/>
    <property type="match status" value="1"/>
</dbReference>
<dbReference type="Pfam" id="PF00359">
    <property type="entry name" value="PTS_EIIA_2"/>
    <property type="match status" value="1"/>
</dbReference>
<organism evidence="2 3">
    <name type="scientific">Celerinatantimonas yamalensis</name>
    <dbReference type="NCBI Taxonomy" id="559956"/>
    <lineage>
        <taxon>Bacteria</taxon>
        <taxon>Pseudomonadati</taxon>
        <taxon>Pseudomonadota</taxon>
        <taxon>Gammaproteobacteria</taxon>
        <taxon>Celerinatantimonadaceae</taxon>
        <taxon>Celerinatantimonas</taxon>
    </lineage>
</organism>
<evidence type="ECO:0000313" key="2">
    <source>
        <dbReference type="EMBL" id="MFM2484708.1"/>
    </source>
</evidence>
<sequence>MFNRLFKSTPHLSRPLFDISHIIYDNDSTDKRQALAFIARNVMQAGYVRSDTVFLNDLLAREAQSSTGFKDAIATPHAKSKQVLHAGIWVCQFSHHIAWETMDEKPVKVAVALLIPATNDQAAMLPLISISRANMRDDFRRILTSEQPNEIDQAILRAIEGTR</sequence>
<proteinExistence type="predicted"/>
<dbReference type="PROSITE" id="PS51094">
    <property type="entry name" value="PTS_EIIA_TYPE_2"/>
    <property type="match status" value="1"/>
</dbReference>
<dbReference type="InterPro" id="IPR051541">
    <property type="entry name" value="PTS_SugarTrans_NitroReg"/>
</dbReference>
<feature type="domain" description="PTS EIIA type-2" evidence="1">
    <location>
        <begin position="15"/>
        <end position="162"/>
    </location>
</feature>
<evidence type="ECO:0000259" key="1">
    <source>
        <dbReference type="PROSITE" id="PS51094"/>
    </source>
</evidence>
<dbReference type="PANTHER" id="PTHR47738:SF2">
    <property type="entry name" value="PTS SYSTEM FRUCTOSE-LIKE EIIA COMPONENT"/>
    <property type="match status" value="1"/>
</dbReference>
<dbReference type="InterPro" id="IPR002178">
    <property type="entry name" value="PTS_EIIA_type-2_dom"/>
</dbReference>
<name>A0ABW9G548_9GAMM</name>
<dbReference type="CDD" id="cd00211">
    <property type="entry name" value="PTS_IIA_fru"/>
    <property type="match status" value="1"/>
</dbReference>
<dbReference type="EMBL" id="JBEQCT010000002">
    <property type="protein sequence ID" value="MFM2484708.1"/>
    <property type="molecule type" value="Genomic_DNA"/>
</dbReference>
<keyword evidence="2" id="KW-0762">Sugar transport</keyword>
<evidence type="ECO:0000313" key="3">
    <source>
        <dbReference type="Proteomes" id="UP001629953"/>
    </source>
</evidence>
<dbReference type="SUPFAM" id="SSF55804">
    <property type="entry name" value="Phoshotransferase/anion transport protein"/>
    <property type="match status" value="1"/>
</dbReference>
<protein>
    <submittedName>
        <fullName evidence="2">PTS sugar transporter subunit IIA</fullName>
    </submittedName>
</protein>
<keyword evidence="2" id="KW-0813">Transport</keyword>
<dbReference type="PANTHER" id="PTHR47738">
    <property type="entry name" value="PTS SYSTEM FRUCTOSE-LIKE EIIA COMPONENT-RELATED"/>
    <property type="match status" value="1"/>
</dbReference>
<dbReference type="InterPro" id="IPR016152">
    <property type="entry name" value="PTrfase/Anion_transptr"/>
</dbReference>
<dbReference type="Proteomes" id="UP001629953">
    <property type="component" value="Unassembled WGS sequence"/>
</dbReference>
<comment type="caution">
    <text evidence="2">The sequence shown here is derived from an EMBL/GenBank/DDBJ whole genome shotgun (WGS) entry which is preliminary data.</text>
</comment>
<reference evidence="2 3" key="1">
    <citation type="journal article" date="2013" name="Int. J. Syst. Evol. Microbiol.">
        <title>Celerinatantimonas yamalensis sp. nov., a cold-adapted diazotrophic bacterium from a cold permafrost brine.</title>
        <authorList>
            <person name="Shcherbakova V."/>
            <person name="Chuvilskaya N."/>
            <person name="Rivkina E."/>
            <person name="Demidov N."/>
            <person name="Uchaeva V."/>
            <person name="Suetin S."/>
            <person name="Suzina N."/>
            <person name="Gilichinsky D."/>
        </authorList>
    </citation>
    <scope>NUCLEOTIDE SEQUENCE [LARGE SCALE GENOMIC DNA]</scope>
    <source>
        <strain evidence="2 3">C7</strain>
    </source>
</reference>
<accession>A0ABW9G548</accession>
<gene>
    <name evidence="2" type="ORF">ABUE30_06465</name>
</gene>
<dbReference type="RefSeq" id="WP_408622893.1">
    <property type="nucleotide sequence ID" value="NZ_JBEQCT010000002.1"/>
</dbReference>
<keyword evidence="3" id="KW-1185">Reference proteome</keyword>